<dbReference type="AlphaFoldDB" id="A0A915J2J0"/>
<evidence type="ECO:0000313" key="1">
    <source>
        <dbReference type="Proteomes" id="UP000887565"/>
    </source>
</evidence>
<protein>
    <submittedName>
        <fullName evidence="2">Uncharacterized protein</fullName>
    </submittedName>
</protein>
<dbReference type="WBParaSite" id="nRc.2.0.1.t20681-RA">
    <property type="protein sequence ID" value="nRc.2.0.1.t20681-RA"/>
    <property type="gene ID" value="nRc.2.0.1.g20681"/>
</dbReference>
<reference evidence="2" key="1">
    <citation type="submission" date="2022-11" db="UniProtKB">
        <authorList>
            <consortium name="WormBaseParasite"/>
        </authorList>
    </citation>
    <scope>IDENTIFICATION</scope>
</reference>
<sequence>MASITSRKQLRLGHYSTPTLSVAGATSKLTSVTHMNATVISHYLTGSSIIQKTIKRKLANKLQKTQKDRRHSFLLSGNIMDRSRNLSSEICRHNRKLQLGLSYTCLFQRKRTKCNRRNAERFKLLTIRSVPSEKASINSP</sequence>
<name>A0A915J2J0_ROMCU</name>
<organism evidence="1 2">
    <name type="scientific">Romanomermis culicivorax</name>
    <name type="common">Nematode worm</name>
    <dbReference type="NCBI Taxonomy" id="13658"/>
    <lineage>
        <taxon>Eukaryota</taxon>
        <taxon>Metazoa</taxon>
        <taxon>Ecdysozoa</taxon>
        <taxon>Nematoda</taxon>
        <taxon>Enoplea</taxon>
        <taxon>Dorylaimia</taxon>
        <taxon>Mermithida</taxon>
        <taxon>Mermithoidea</taxon>
        <taxon>Mermithidae</taxon>
        <taxon>Romanomermis</taxon>
    </lineage>
</organism>
<evidence type="ECO:0000313" key="2">
    <source>
        <dbReference type="WBParaSite" id="nRc.2.0.1.t20681-RA"/>
    </source>
</evidence>
<dbReference type="Proteomes" id="UP000887565">
    <property type="component" value="Unplaced"/>
</dbReference>
<keyword evidence="1" id="KW-1185">Reference proteome</keyword>
<proteinExistence type="predicted"/>
<accession>A0A915J2J0</accession>